<reference evidence="4 5" key="1">
    <citation type="journal article" date="2021" name="BMC Genomics">
        <title>Telomere-to-telomere genome assembly of asparaginase-producing Trichoderma simmonsii.</title>
        <authorList>
            <person name="Chung D."/>
            <person name="Kwon Y.M."/>
            <person name="Yang Y."/>
        </authorList>
    </citation>
    <scope>NUCLEOTIDE SEQUENCE [LARGE SCALE GENOMIC DNA]</scope>
    <source>
        <strain evidence="4 5">GH-Sj1</strain>
    </source>
</reference>
<dbReference type="GO" id="GO:0016887">
    <property type="term" value="F:ATP hydrolysis activity"/>
    <property type="evidence" value="ECO:0007669"/>
    <property type="project" value="InterPro"/>
</dbReference>
<feature type="compositionally biased region" description="Polar residues" evidence="1">
    <location>
        <begin position="218"/>
        <end position="237"/>
    </location>
</feature>
<feature type="compositionally biased region" description="Basic and acidic residues" evidence="1">
    <location>
        <begin position="47"/>
        <end position="59"/>
    </location>
</feature>
<organism evidence="4 5">
    <name type="scientific">Trichoderma simmonsii</name>
    <dbReference type="NCBI Taxonomy" id="1491479"/>
    <lineage>
        <taxon>Eukaryota</taxon>
        <taxon>Fungi</taxon>
        <taxon>Dikarya</taxon>
        <taxon>Ascomycota</taxon>
        <taxon>Pezizomycotina</taxon>
        <taxon>Sordariomycetes</taxon>
        <taxon>Hypocreomycetidae</taxon>
        <taxon>Hypocreales</taxon>
        <taxon>Hypocreaceae</taxon>
        <taxon>Trichoderma</taxon>
    </lineage>
</organism>
<evidence type="ECO:0000259" key="2">
    <source>
        <dbReference type="Pfam" id="PF00004"/>
    </source>
</evidence>
<name>A0A8G0LCC4_9HYPO</name>
<dbReference type="AlphaFoldDB" id="A0A8G0LCC4"/>
<dbReference type="SUPFAM" id="SSF52540">
    <property type="entry name" value="P-loop containing nucleoside triphosphate hydrolases"/>
    <property type="match status" value="1"/>
</dbReference>
<accession>A0A8G0LCC4</accession>
<feature type="domain" description="ATPase AAA-type core" evidence="2">
    <location>
        <begin position="845"/>
        <end position="959"/>
    </location>
</feature>
<dbReference type="Pfam" id="PF22942">
    <property type="entry name" value="DUF7025"/>
    <property type="match status" value="1"/>
</dbReference>
<proteinExistence type="predicted"/>
<dbReference type="InterPro" id="IPR003959">
    <property type="entry name" value="ATPase_AAA_core"/>
</dbReference>
<feature type="domain" description="DUF7025" evidence="3">
    <location>
        <begin position="559"/>
        <end position="679"/>
    </location>
</feature>
<gene>
    <name evidence="4" type="ORF">H0G86_006846</name>
</gene>
<dbReference type="Proteomes" id="UP000826661">
    <property type="component" value="Chromosome III"/>
</dbReference>
<evidence type="ECO:0000313" key="5">
    <source>
        <dbReference type="Proteomes" id="UP000826661"/>
    </source>
</evidence>
<dbReference type="InterPro" id="IPR027417">
    <property type="entry name" value="P-loop_NTPase"/>
</dbReference>
<protein>
    <submittedName>
        <fullName evidence="4">ATPase_AAA_core domain-containing protein</fullName>
    </submittedName>
</protein>
<evidence type="ECO:0000313" key="4">
    <source>
        <dbReference type="EMBL" id="QYS99727.1"/>
    </source>
</evidence>
<keyword evidence="5" id="KW-1185">Reference proteome</keyword>
<evidence type="ECO:0000259" key="3">
    <source>
        <dbReference type="Pfam" id="PF22942"/>
    </source>
</evidence>
<dbReference type="GO" id="GO:0005524">
    <property type="term" value="F:ATP binding"/>
    <property type="evidence" value="ECO:0007669"/>
    <property type="project" value="InterPro"/>
</dbReference>
<dbReference type="Pfam" id="PF00004">
    <property type="entry name" value="AAA"/>
    <property type="match status" value="1"/>
</dbReference>
<sequence>MSMSQLEGQEDLVPRVADIRPLPFDASEQRQSSMDESSTQDGMSKNDAAKHHVISDESALRSSTTDSPQALQDVASPESLSDANCMVFDKEAAGSDKDIIENMSLRDFQMHEETPEPIAPTPLEAYQLQLMRLEAQGKLPQKMNRQEQPDPEINNLLQQKYESRWKLLQEQTNTRLVMARQEQPELPTGSTQPDYDLQLRLLEAQNKRRLEMARQEQSKLNTQSPHLEAQSNQLSEMTRQEQPKLATSLAQQDYEQQLRLLELQNKKRLQMARQQQSPLDIQPPQTQIKMKGPPEPNVMAVMPSTQGNPTAGSGNMMATLPPGARYFIPASGSYPENSVAMDAKIMPNSEAQFTTLPMSPNPPDPQVLVLQRQLRVLQLKNQVLTRQLKDAKGINFAIFHCIIGQEGEETYLGKPHWTKSGEKYYLKSYPPVLYPDAYILYKPLAFVIYKYYSPDISKEDREALQQGQVPEPEPTREVIKLFSDDIIKAVELFEKEDEEAHKKLPCLSVKKEMSAPYPWWYHYRHNRNKISNLPKAERELIQLLTNWIDVNYSELYDQIDDQFKRGVVSAASLPFLVQPGEVLVRRDAEGVEAFLATSWFDKEKRDSEMQVPPEDPDWTLLSVPSPKKSEWRWEVDAWSYVYSGGFYRVMRNLVINLDVATADTEIPIVDLDVFPLRFASQELRETLERRGKTFWNSRYGNYLSYDNQNQNEKHAQEESYMLDWRGYTIPPYLPIWGQHAKPKENDLIPDFKVQCRYVHVGLRPSEPDVYLFPRTAIGYHLQRKEWNHLKVDQIQEMPWDERTFGNIAADVEIKELVQALIPTKLSAAEMGTDWMYKKGDTFITVLHGGPGTGKTFTTESIAELAQGKILQVKCSKPDITAEYLKSMFHDGGRWRSFLMFEDAEALLEQRSLDGVPCDTLASDFLREVERFDGLIILTSKSAGDLDELLKSRSRLTVHYEALTQPRRAQVWRNFLSQLDPLGEGKIDFDGINTHMGELSEKVMGEHQICNVITTAWQLAQFQGKMMTIDHLRYVNSWAKLSEGRTLGWLSFGSGLNLPNNKR</sequence>
<dbReference type="PANTHER" id="PTHR46411">
    <property type="entry name" value="FAMILY ATPASE, PUTATIVE-RELATED"/>
    <property type="match status" value="1"/>
</dbReference>
<dbReference type="PANTHER" id="PTHR46411:SF2">
    <property type="entry name" value="AAA+ ATPASE DOMAIN-CONTAINING PROTEIN"/>
    <property type="match status" value="1"/>
</dbReference>
<feature type="compositionally biased region" description="Polar residues" evidence="1">
    <location>
        <begin position="29"/>
        <end position="43"/>
    </location>
</feature>
<dbReference type="Gene3D" id="3.40.50.300">
    <property type="entry name" value="P-loop containing nucleotide triphosphate hydrolases"/>
    <property type="match status" value="1"/>
</dbReference>
<feature type="region of interest" description="Disordered" evidence="1">
    <location>
        <begin position="1"/>
        <end position="79"/>
    </location>
</feature>
<feature type="region of interest" description="Disordered" evidence="1">
    <location>
        <begin position="211"/>
        <end position="244"/>
    </location>
</feature>
<evidence type="ECO:0000256" key="1">
    <source>
        <dbReference type="SAM" id="MobiDB-lite"/>
    </source>
</evidence>
<dbReference type="InterPro" id="IPR054289">
    <property type="entry name" value="DUF7025"/>
</dbReference>
<feature type="compositionally biased region" description="Polar residues" evidence="1">
    <location>
        <begin position="60"/>
        <end position="70"/>
    </location>
</feature>
<dbReference type="EMBL" id="CP075866">
    <property type="protein sequence ID" value="QYS99727.1"/>
    <property type="molecule type" value="Genomic_DNA"/>
</dbReference>